<dbReference type="Gene3D" id="1.20.1250.20">
    <property type="entry name" value="MFS general substrate transporter like domains"/>
    <property type="match status" value="1"/>
</dbReference>
<evidence type="ECO:0000313" key="9">
    <source>
        <dbReference type="EMBL" id="KAG0006239.1"/>
    </source>
</evidence>
<feature type="transmembrane region" description="Helical" evidence="7">
    <location>
        <begin position="12"/>
        <end position="31"/>
    </location>
</feature>
<dbReference type="EMBL" id="JAAAID010002633">
    <property type="protein sequence ID" value="KAG0006239.1"/>
    <property type="molecule type" value="Genomic_DNA"/>
</dbReference>
<feature type="domain" description="Major facilitator superfamily (MFS) profile" evidence="8">
    <location>
        <begin position="1"/>
        <end position="456"/>
    </location>
</feature>
<keyword evidence="4 7" id="KW-0812">Transmembrane</keyword>
<name>A0A9P6MKP4_9FUNG</name>
<evidence type="ECO:0000256" key="4">
    <source>
        <dbReference type="ARBA" id="ARBA00022692"/>
    </source>
</evidence>
<dbReference type="GO" id="GO:0015149">
    <property type="term" value="F:hexose transmembrane transporter activity"/>
    <property type="evidence" value="ECO:0007669"/>
    <property type="project" value="TreeGrafter"/>
</dbReference>
<feature type="transmembrane region" description="Helical" evidence="7">
    <location>
        <begin position="67"/>
        <end position="87"/>
    </location>
</feature>
<dbReference type="SUPFAM" id="SSF103473">
    <property type="entry name" value="MFS general substrate transporter"/>
    <property type="match status" value="1"/>
</dbReference>
<sequence>MDSREIKFPGYMVYTCGIAVLTSLSIGYVIGSPNVPEKAMRGIDGECGPDPYTKVNGFYNCFYYADLLWGFAIGSFCLGALAAGLTGGTIQNIYGRRKTMFLANIFFIVPRLLMVATIKSRGTLGACFQLLIVIGILISNALGLGLSTPPKWRVCMALLGVPALIQFALLPSMVESPKWLITQNRANEARQALQKLRGDANIDNEYSDMITMILKSGSSEPTPNVSDSKEEYSRDDSAYEDGIKVNNMGALDLSDYRPPKNYSVLYLFKSECCIIALQGILLHFFQQASGINGLIYYSTTFLDAVFGADKTKYLTVGTTAINLFSTILSVFFIDKVGRRTLLLISSGGCFISSVLLFSGGYAGIGDLVVAAVFLFIASFAIGLGPIPWLMMSELIPSYALSPASAIATSVNWLVNFIIGLIFPTIVKGLGNGTFILFGCFSGLCFLYVWIFLPETKGRRVEDIMAEKGVGPRSDI</sequence>
<keyword evidence="5 7" id="KW-1133">Transmembrane helix</keyword>
<evidence type="ECO:0000256" key="6">
    <source>
        <dbReference type="ARBA" id="ARBA00023136"/>
    </source>
</evidence>
<dbReference type="PROSITE" id="PS00216">
    <property type="entry name" value="SUGAR_TRANSPORT_1"/>
    <property type="match status" value="1"/>
</dbReference>
<evidence type="ECO:0000313" key="10">
    <source>
        <dbReference type="Proteomes" id="UP000703661"/>
    </source>
</evidence>
<gene>
    <name evidence="9" type="ORF">BGZ80_005327</name>
</gene>
<dbReference type="PRINTS" id="PR00171">
    <property type="entry name" value="SUGRTRNSPORT"/>
</dbReference>
<keyword evidence="10" id="KW-1185">Reference proteome</keyword>
<protein>
    <recommendedName>
        <fullName evidence="8">Major facilitator superfamily (MFS) profile domain-containing protein</fullName>
    </recommendedName>
</protein>
<feature type="transmembrane region" description="Helical" evidence="7">
    <location>
        <begin position="367"/>
        <end position="391"/>
    </location>
</feature>
<feature type="transmembrane region" description="Helical" evidence="7">
    <location>
        <begin position="403"/>
        <end position="426"/>
    </location>
</feature>
<reference evidence="9" key="1">
    <citation type="journal article" date="2020" name="Fungal Divers.">
        <title>Resolving the Mortierellaceae phylogeny through synthesis of multi-gene phylogenetics and phylogenomics.</title>
        <authorList>
            <person name="Vandepol N."/>
            <person name="Liber J."/>
            <person name="Desiro A."/>
            <person name="Na H."/>
            <person name="Kennedy M."/>
            <person name="Barry K."/>
            <person name="Grigoriev I.V."/>
            <person name="Miller A.N."/>
            <person name="O'Donnell K."/>
            <person name="Stajich J.E."/>
            <person name="Bonito G."/>
        </authorList>
    </citation>
    <scope>NUCLEOTIDE SEQUENCE</scope>
    <source>
        <strain evidence="9">NRRL 2769</strain>
    </source>
</reference>
<dbReference type="PANTHER" id="PTHR23503">
    <property type="entry name" value="SOLUTE CARRIER FAMILY 2"/>
    <property type="match status" value="1"/>
</dbReference>
<feature type="transmembrane region" description="Helical" evidence="7">
    <location>
        <begin position="340"/>
        <end position="361"/>
    </location>
</feature>
<dbReference type="GO" id="GO:0016020">
    <property type="term" value="C:membrane"/>
    <property type="evidence" value="ECO:0007669"/>
    <property type="project" value="UniProtKB-SubCell"/>
</dbReference>
<feature type="transmembrane region" description="Helical" evidence="7">
    <location>
        <begin position="99"/>
        <end position="117"/>
    </location>
</feature>
<evidence type="ECO:0000256" key="5">
    <source>
        <dbReference type="ARBA" id="ARBA00022989"/>
    </source>
</evidence>
<comment type="caution">
    <text evidence="9">The sequence shown here is derived from an EMBL/GenBank/DDBJ whole genome shotgun (WGS) entry which is preliminary data.</text>
</comment>
<evidence type="ECO:0000256" key="2">
    <source>
        <dbReference type="ARBA" id="ARBA00010992"/>
    </source>
</evidence>
<dbReference type="InterPro" id="IPR005829">
    <property type="entry name" value="Sugar_transporter_CS"/>
</dbReference>
<dbReference type="InterPro" id="IPR003663">
    <property type="entry name" value="Sugar/inositol_transpt"/>
</dbReference>
<keyword evidence="6 7" id="KW-0472">Membrane</keyword>
<dbReference type="InterPro" id="IPR045263">
    <property type="entry name" value="GLUT"/>
</dbReference>
<evidence type="ECO:0000256" key="1">
    <source>
        <dbReference type="ARBA" id="ARBA00004141"/>
    </source>
</evidence>
<dbReference type="PROSITE" id="PS50850">
    <property type="entry name" value="MFS"/>
    <property type="match status" value="1"/>
</dbReference>
<evidence type="ECO:0000256" key="7">
    <source>
        <dbReference type="SAM" id="Phobius"/>
    </source>
</evidence>
<comment type="similarity">
    <text evidence="2">Belongs to the major facilitator superfamily. Sugar transporter (TC 2.A.1.1) family.</text>
</comment>
<evidence type="ECO:0000259" key="8">
    <source>
        <dbReference type="PROSITE" id="PS50850"/>
    </source>
</evidence>
<feature type="transmembrane region" description="Helical" evidence="7">
    <location>
        <begin position="432"/>
        <end position="452"/>
    </location>
</feature>
<accession>A0A9P6MKP4</accession>
<keyword evidence="3" id="KW-0813">Transport</keyword>
<dbReference type="Pfam" id="PF00083">
    <property type="entry name" value="Sugar_tr"/>
    <property type="match status" value="1"/>
</dbReference>
<feature type="transmembrane region" description="Helical" evidence="7">
    <location>
        <begin position="313"/>
        <end position="333"/>
    </location>
</feature>
<dbReference type="AlphaFoldDB" id="A0A9P6MKP4"/>
<feature type="transmembrane region" description="Helical" evidence="7">
    <location>
        <begin position="123"/>
        <end position="142"/>
    </location>
</feature>
<dbReference type="Proteomes" id="UP000703661">
    <property type="component" value="Unassembled WGS sequence"/>
</dbReference>
<dbReference type="PANTHER" id="PTHR23503:SF8">
    <property type="entry name" value="FACILITATED GLUCOSE TRANSPORTER PROTEIN 1"/>
    <property type="match status" value="1"/>
</dbReference>
<organism evidence="9 10">
    <name type="scientific">Entomortierella chlamydospora</name>
    <dbReference type="NCBI Taxonomy" id="101097"/>
    <lineage>
        <taxon>Eukaryota</taxon>
        <taxon>Fungi</taxon>
        <taxon>Fungi incertae sedis</taxon>
        <taxon>Mucoromycota</taxon>
        <taxon>Mortierellomycotina</taxon>
        <taxon>Mortierellomycetes</taxon>
        <taxon>Mortierellales</taxon>
        <taxon>Mortierellaceae</taxon>
        <taxon>Entomortierella</taxon>
    </lineage>
</organism>
<evidence type="ECO:0000256" key="3">
    <source>
        <dbReference type="ARBA" id="ARBA00022448"/>
    </source>
</evidence>
<proteinExistence type="inferred from homology"/>
<dbReference type="InterPro" id="IPR020846">
    <property type="entry name" value="MFS_dom"/>
</dbReference>
<dbReference type="InterPro" id="IPR005828">
    <property type="entry name" value="MFS_sugar_transport-like"/>
</dbReference>
<comment type="subcellular location">
    <subcellularLocation>
        <location evidence="1">Membrane</location>
        <topology evidence="1">Multi-pass membrane protein</topology>
    </subcellularLocation>
</comment>
<dbReference type="InterPro" id="IPR036259">
    <property type="entry name" value="MFS_trans_sf"/>
</dbReference>